<feature type="transmembrane region" description="Helical" evidence="5">
    <location>
        <begin position="55"/>
        <end position="73"/>
    </location>
</feature>
<proteinExistence type="predicted"/>
<dbReference type="Pfam" id="PF00924">
    <property type="entry name" value="MS_channel_2nd"/>
    <property type="match status" value="1"/>
</dbReference>
<accession>A0A8J7FMU4</accession>
<dbReference type="PANTHER" id="PTHR30566">
    <property type="entry name" value="YNAI-RELATED MECHANOSENSITIVE ION CHANNEL"/>
    <property type="match status" value="1"/>
</dbReference>
<organism evidence="7 8">
    <name type="scientific">Chitinilyticum piscinae</name>
    <dbReference type="NCBI Taxonomy" id="2866724"/>
    <lineage>
        <taxon>Bacteria</taxon>
        <taxon>Pseudomonadati</taxon>
        <taxon>Pseudomonadota</taxon>
        <taxon>Betaproteobacteria</taxon>
        <taxon>Neisseriales</taxon>
        <taxon>Chitinibacteraceae</taxon>
        <taxon>Chitinilyticum</taxon>
    </lineage>
</organism>
<keyword evidence="8" id="KW-1185">Reference proteome</keyword>
<dbReference type="Gene3D" id="2.30.30.60">
    <property type="match status" value="1"/>
</dbReference>
<reference evidence="7 8" key="1">
    <citation type="submission" date="2020-10" db="EMBL/GenBank/DDBJ databases">
        <title>The genome sequence of Chitinilyticum litopenaei 4Y14.</title>
        <authorList>
            <person name="Liu Y."/>
        </authorList>
    </citation>
    <scope>NUCLEOTIDE SEQUENCE [LARGE SCALE GENOMIC DNA]</scope>
    <source>
        <strain evidence="7 8">4Y14</strain>
    </source>
</reference>
<sequence>MLRQFLPDFIDKAFFHDLVASLLLLIFLIIVRAVLRSAILRREDLPVDTRRRWLISVRNTILLVMMLGLALIWSNEIEAVAVSMVAIAAAIVIANKELILCMLGSIYRTSTHAYSAGDRIEIRGLRGQVLDTSLLATTLLESSQANQAKGTVGRTITIPNSVLLSEPVYNETKLGSYVIHTIHVELGRGEDWQRAERVLLDAASAIVAGYQNELEAHRREIEQSFALESPSLSPRVRIALGDHETISLHLQLPVALGERSRTEQQILRLYLAGAATNSATGTEKS</sequence>
<evidence type="ECO:0000256" key="1">
    <source>
        <dbReference type="ARBA" id="ARBA00004370"/>
    </source>
</evidence>
<comment type="caution">
    <text evidence="7">The sequence shown here is derived from an EMBL/GenBank/DDBJ whole genome shotgun (WGS) entry which is preliminary data.</text>
</comment>
<protein>
    <submittedName>
        <fullName evidence="7">Mechanosensitive ion channel family protein</fullName>
    </submittedName>
</protein>
<dbReference type="GO" id="GO:0016020">
    <property type="term" value="C:membrane"/>
    <property type="evidence" value="ECO:0007669"/>
    <property type="project" value="UniProtKB-SubCell"/>
</dbReference>
<dbReference type="RefSeq" id="WP_194115989.1">
    <property type="nucleotide sequence ID" value="NZ_JADFUA010000004.1"/>
</dbReference>
<dbReference type="Proteomes" id="UP000604481">
    <property type="component" value="Unassembled WGS sequence"/>
</dbReference>
<feature type="transmembrane region" description="Helical" evidence="5">
    <location>
        <begin position="13"/>
        <end position="35"/>
    </location>
</feature>
<dbReference type="InterPro" id="IPR006685">
    <property type="entry name" value="MscS_channel_2nd"/>
</dbReference>
<dbReference type="AlphaFoldDB" id="A0A8J7FMU4"/>
<evidence type="ECO:0000256" key="3">
    <source>
        <dbReference type="ARBA" id="ARBA00022989"/>
    </source>
</evidence>
<evidence type="ECO:0000313" key="7">
    <source>
        <dbReference type="EMBL" id="MBE9609466.1"/>
    </source>
</evidence>
<dbReference type="SUPFAM" id="SSF50182">
    <property type="entry name" value="Sm-like ribonucleoproteins"/>
    <property type="match status" value="1"/>
</dbReference>
<dbReference type="InterPro" id="IPR010920">
    <property type="entry name" value="LSM_dom_sf"/>
</dbReference>
<keyword evidence="2 5" id="KW-0812">Transmembrane</keyword>
<dbReference type="PANTHER" id="PTHR30566:SF27">
    <property type="entry name" value="MECHANOSENSITIVE ION CHANNEL PROTEIN"/>
    <property type="match status" value="1"/>
</dbReference>
<gene>
    <name evidence="7" type="ORF">INR99_08885</name>
</gene>
<evidence type="ECO:0000256" key="5">
    <source>
        <dbReference type="SAM" id="Phobius"/>
    </source>
</evidence>
<keyword evidence="3 5" id="KW-1133">Transmembrane helix</keyword>
<evidence type="ECO:0000256" key="2">
    <source>
        <dbReference type="ARBA" id="ARBA00022692"/>
    </source>
</evidence>
<dbReference type="GO" id="GO:0008381">
    <property type="term" value="F:mechanosensitive monoatomic ion channel activity"/>
    <property type="evidence" value="ECO:0007669"/>
    <property type="project" value="UniProtKB-ARBA"/>
</dbReference>
<feature type="transmembrane region" description="Helical" evidence="5">
    <location>
        <begin position="79"/>
        <end position="99"/>
    </location>
</feature>
<dbReference type="InterPro" id="IPR023408">
    <property type="entry name" value="MscS_beta-dom_sf"/>
</dbReference>
<feature type="domain" description="Mechanosensitive ion channel MscS" evidence="6">
    <location>
        <begin position="102"/>
        <end position="172"/>
    </location>
</feature>
<name>A0A8J7FMU4_9NEIS</name>
<evidence type="ECO:0000313" key="8">
    <source>
        <dbReference type="Proteomes" id="UP000604481"/>
    </source>
</evidence>
<keyword evidence="4 5" id="KW-0472">Membrane</keyword>
<evidence type="ECO:0000259" key="6">
    <source>
        <dbReference type="Pfam" id="PF00924"/>
    </source>
</evidence>
<evidence type="ECO:0000256" key="4">
    <source>
        <dbReference type="ARBA" id="ARBA00023136"/>
    </source>
</evidence>
<comment type="subcellular location">
    <subcellularLocation>
        <location evidence="1">Membrane</location>
    </subcellularLocation>
</comment>
<dbReference type="EMBL" id="JADFUA010000004">
    <property type="protein sequence ID" value="MBE9609466.1"/>
    <property type="molecule type" value="Genomic_DNA"/>
</dbReference>